<evidence type="ECO:0000313" key="2">
    <source>
        <dbReference type="EnsemblMetazoa" id="RPRC007106-PA"/>
    </source>
</evidence>
<protein>
    <submittedName>
        <fullName evidence="2">Uncharacterized protein</fullName>
    </submittedName>
</protein>
<dbReference type="Proteomes" id="UP000015103">
    <property type="component" value="Unassembled WGS sequence"/>
</dbReference>
<keyword evidence="3" id="KW-1185">Reference proteome</keyword>
<proteinExistence type="predicted"/>
<dbReference type="VEuPathDB" id="VectorBase:RPRC007106"/>
<feature type="region of interest" description="Disordered" evidence="1">
    <location>
        <begin position="38"/>
        <end position="60"/>
    </location>
</feature>
<sequence length="78" mass="9323">MATQSTTSFPVQVCYRLILRVDFLLWGLVFVRAAGTKNKERERGANERRGEKEKEKKKWQRKKRNCYFKTPRIVGYIL</sequence>
<dbReference type="EnsemblMetazoa" id="RPRC007106-RA">
    <property type="protein sequence ID" value="RPRC007106-PA"/>
    <property type="gene ID" value="RPRC007106"/>
</dbReference>
<dbReference type="InParanoid" id="T1HST6"/>
<reference evidence="2" key="1">
    <citation type="submission" date="2015-05" db="UniProtKB">
        <authorList>
            <consortium name="EnsemblMetazoa"/>
        </authorList>
    </citation>
    <scope>IDENTIFICATION</scope>
</reference>
<accession>T1HST6</accession>
<evidence type="ECO:0000313" key="3">
    <source>
        <dbReference type="Proteomes" id="UP000015103"/>
    </source>
</evidence>
<organism evidence="2 3">
    <name type="scientific">Rhodnius prolixus</name>
    <name type="common">Triatomid bug</name>
    <dbReference type="NCBI Taxonomy" id="13249"/>
    <lineage>
        <taxon>Eukaryota</taxon>
        <taxon>Metazoa</taxon>
        <taxon>Ecdysozoa</taxon>
        <taxon>Arthropoda</taxon>
        <taxon>Hexapoda</taxon>
        <taxon>Insecta</taxon>
        <taxon>Pterygota</taxon>
        <taxon>Neoptera</taxon>
        <taxon>Paraneoptera</taxon>
        <taxon>Hemiptera</taxon>
        <taxon>Heteroptera</taxon>
        <taxon>Panheteroptera</taxon>
        <taxon>Cimicomorpha</taxon>
        <taxon>Reduviidae</taxon>
        <taxon>Triatominae</taxon>
        <taxon>Rhodnius</taxon>
    </lineage>
</organism>
<name>T1HST6_RHOPR</name>
<evidence type="ECO:0000256" key="1">
    <source>
        <dbReference type="SAM" id="MobiDB-lite"/>
    </source>
</evidence>
<feature type="compositionally biased region" description="Basic and acidic residues" evidence="1">
    <location>
        <begin position="38"/>
        <end position="56"/>
    </location>
</feature>
<dbReference type="AlphaFoldDB" id="T1HST6"/>
<dbReference type="EMBL" id="ACPB03004805">
    <property type="status" value="NOT_ANNOTATED_CDS"/>
    <property type="molecule type" value="Genomic_DNA"/>
</dbReference>
<dbReference type="HOGENOM" id="CLU_2625067_0_0_1"/>